<dbReference type="AlphaFoldDB" id="A0A284RDW2"/>
<dbReference type="EMBL" id="FUEG01000007">
    <property type="protein sequence ID" value="SJL06947.1"/>
    <property type="molecule type" value="Genomic_DNA"/>
</dbReference>
<evidence type="ECO:0000313" key="1">
    <source>
        <dbReference type="EMBL" id="SJL06947.1"/>
    </source>
</evidence>
<keyword evidence="2" id="KW-1185">Reference proteome</keyword>
<gene>
    <name evidence="1" type="ORF">ARMOST_10289</name>
</gene>
<dbReference type="Proteomes" id="UP000219338">
    <property type="component" value="Unassembled WGS sequence"/>
</dbReference>
<organism evidence="1 2">
    <name type="scientific">Armillaria ostoyae</name>
    <name type="common">Armillaria root rot fungus</name>
    <dbReference type="NCBI Taxonomy" id="47428"/>
    <lineage>
        <taxon>Eukaryota</taxon>
        <taxon>Fungi</taxon>
        <taxon>Dikarya</taxon>
        <taxon>Basidiomycota</taxon>
        <taxon>Agaricomycotina</taxon>
        <taxon>Agaricomycetes</taxon>
        <taxon>Agaricomycetidae</taxon>
        <taxon>Agaricales</taxon>
        <taxon>Marasmiineae</taxon>
        <taxon>Physalacriaceae</taxon>
        <taxon>Armillaria</taxon>
    </lineage>
</organism>
<proteinExistence type="predicted"/>
<evidence type="ECO:0000313" key="2">
    <source>
        <dbReference type="Proteomes" id="UP000219338"/>
    </source>
</evidence>
<name>A0A284RDW2_ARMOS</name>
<sequence>MDCFEECPAIIIINQAEVGDVDRDMLPRDEAASTSSTSGCVIS</sequence>
<protein>
    <submittedName>
        <fullName evidence="1">Uncharacterized protein</fullName>
    </submittedName>
</protein>
<reference evidence="2" key="1">
    <citation type="journal article" date="2017" name="Nat. Ecol. Evol.">
        <title>Genome expansion and lineage-specific genetic innovations in the forest pathogenic fungi Armillaria.</title>
        <authorList>
            <person name="Sipos G."/>
            <person name="Prasanna A.N."/>
            <person name="Walter M.C."/>
            <person name="O'Connor E."/>
            <person name="Balint B."/>
            <person name="Krizsan K."/>
            <person name="Kiss B."/>
            <person name="Hess J."/>
            <person name="Varga T."/>
            <person name="Slot J."/>
            <person name="Riley R."/>
            <person name="Boka B."/>
            <person name="Rigling D."/>
            <person name="Barry K."/>
            <person name="Lee J."/>
            <person name="Mihaltcheva S."/>
            <person name="LaButti K."/>
            <person name="Lipzen A."/>
            <person name="Waldron R."/>
            <person name="Moloney N.M."/>
            <person name="Sperisen C."/>
            <person name="Kredics L."/>
            <person name="Vagvoelgyi C."/>
            <person name="Patrignani A."/>
            <person name="Fitzpatrick D."/>
            <person name="Nagy I."/>
            <person name="Doyle S."/>
            <person name="Anderson J.B."/>
            <person name="Grigoriev I.V."/>
            <person name="Gueldener U."/>
            <person name="Muensterkoetter M."/>
            <person name="Nagy L.G."/>
        </authorList>
    </citation>
    <scope>NUCLEOTIDE SEQUENCE [LARGE SCALE GENOMIC DNA]</scope>
    <source>
        <strain evidence="2">C18/9</strain>
    </source>
</reference>
<accession>A0A284RDW2</accession>